<dbReference type="Pfam" id="PF00999">
    <property type="entry name" value="Na_H_Exchanger"/>
    <property type="match status" value="1"/>
</dbReference>
<comment type="similarity">
    <text evidence="2">Belongs to the monovalent cation:proton antiporter 2 (CPA2) transporter (TC 2.A.37) family.</text>
</comment>
<dbReference type="STRING" id="89059.LAC1533_2043"/>
<keyword evidence="6 11" id="KW-1133">Transmembrane helix</keyword>
<dbReference type="PANTHER" id="PTHR43562">
    <property type="entry name" value="NAPA-TYPE SODIUM/HYDROGEN ANTIPORTER"/>
    <property type="match status" value="1"/>
</dbReference>
<protein>
    <submittedName>
        <fullName evidence="13">Na(+) H(+) antiporter</fullName>
    </submittedName>
</protein>
<feature type="transmembrane region" description="Helical" evidence="11">
    <location>
        <begin position="67"/>
        <end position="85"/>
    </location>
</feature>
<dbReference type="InterPro" id="IPR004771">
    <property type="entry name" value="K/H_exchanger"/>
</dbReference>
<feature type="transmembrane region" description="Helical" evidence="11">
    <location>
        <begin position="37"/>
        <end position="55"/>
    </location>
</feature>
<evidence type="ECO:0000256" key="10">
    <source>
        <dbReference type="ARBA" id="ARBA00023201"/>
    </source>
</evidence>
<feature type="transmembrane region" description="Helical" evidence="11">
    <location>
        <begin position="122"/>
        <end position="140"/>
    </location>
</feature>
<dbReference type="GO" id="GO:0008324">
    <property type="term" value="F:monoatomic cation transmembrane transporter activity"/>
    <property type="evidence" value="ECO:0007669"/>
    <property type="project" value="InterPro"/>
</dbReference>
<dbReference type="GO" id="GO:0015297">
    <property type="term" value="F:antiporter activity"/>
    <property type="evidence" value="ECO:0007669"/>
    <property type="project" value="UniProtKB-KW"/>
</dbReference>
<feature type="transmembrane region" description="Helical" evidence="11">
    <location>
        <begin position="188"/>
        <end position="208"/>
    </location>
</feature>
<evidence type="ECO:0000256" key="4">
    <source>
        <dbReference type="ARBA" id="ARBA00022449"/>
    </source>
</evidence>
<accession>A0A0R2K5R1</accession>
<name>A0A0R2K5R1_9LACO</name>
<dbReference type="Proteomes" id="UP000051491">
    <property type="component" value="Unassembled WGS sequence"/>
</dbReference>
<feature type="transmembrane region" description="Helical" evidence="11">
    <location>
        <begin position="276"/>
        <end position="294"/>
    </location>
</feature>
<dbReference type="PANTHER" id="PTHR43562:SF3">
    <property type="entry name" value="SODIUM ION_PROTON EXCHANGER (EUROFUNG)"/>
    <property type="match status" value="1"/>
</dbReference>
<comment type="subcellular location">
    <subcellularLocation>
        <location evidence="1">Membrane</location>
        <topology evidence="1">Multi-pass membrane protein</topology>
    </subcellularLocation>
</comment>
<dbReference type="EMBL" id="JQBK01000024">
    <property type="protein sequence ID" value="KRN84911.1"/>
    <property type="molecule type" value="Genomic_DNA"/>
</dbReference>
<evidence type="ECO:0000256" key="7">
    <source>
        <dbReference type="ARBA" id="ARBA00023053"/>
    </source>
</evidence>
<keyword evidence="7" id="KW-0915">Sodium</keyword>
<proteinExistence type="inferred from homology"/>
<keyword evidence="9 11" id="KW-0472">Membrane</keyword>
<dbReference type="GO" id="GO:1902600">
    <property type="term" value="P:proton transmembrane transport"/>
    <property type="evidence" value="ECO:0007669"/>
    <property type="project" value="InterPro"/>
</dbReference>
<keyword evidence="10" id="KW-0739">Sodium transport</keyword>
<feature type="transmembrane region" description="Helical" evidence="11">
    <location>
        <begin position="12"/>
        <end position="30"/>
    </location>
</feature>
<evidence type="ECO:0000256" key="9">
    <source>
        <dbReference type="ARBA" id="ARBA00023136"/>
    </source>
</evidence>
<evidence type="ECO:0000256" key="1">
    <source>
        <dbReference type="ARBA" id="ARBA00004141"/>
    </source>
</evidence>
<dbReference type="NCBIfam" id="TIGR00932">
    <property type="entry name" value="2a37"/>
    <property type="match status" value="1"/>
</dbReference>
<comment type="caution">
    <text evidence="13">The sequence shown here is derived from an EMBL/GenBank/DDBJ whole genome shotgun (WGS) entry which is preliminary data.</text>
</comment>
<sequence>MNLKGKMDLEAIGTLCLILFATALAGHFSARLNFPPVIGQLLIGVVIGPAVLNWVHPGNFVEIFSEIGVVILMFIGGLESDLALLKKYLTPSLLVAVCGMVLPLGGAYLVGQFFGLNHLENMFLGVIFAATSVSISVEVLKNMRQLDTPEGTTILGAAVVDDVLSIIVLSVLVSLAGSKINTDDQLPLWLSLLLQVGFFMVLFAAGRWLVPNLMRLGDKWLVPVSETVMALILCLGAAYLAEKVGLSSAIGAFFAGLAVGQTNYRQKIDRKIEPIGYAVFIPVFFVSVGLNMTFTGLIENFWLFLALTVVGTLTKWLGAGLGAGLAKFNFISSSMIGAGMISRGEMALIIAQLGFNAHLLSTDNYSAVIGAIVVTTLCAPFILRAEIKRL</sequence>
<dbReference type="PATRIC" id="fig|89059.3.peg.1056"/>
<evidence type="ECO:0000256" key="2">
    <source>
        <dbReference type="ARBA" id="ARBA00005551"/>
    </source>
</evidence>
<dbReference type="Gene3D" id="1.20.1530.20">
    <property type="match status" value="1"/>
</dbReference>
<evidence type="ECO:0000313" key="13">
    <source>
        <dbReference type="EMBL" id="KRN84911.1"/>
    </source>
</evidence>
<dbReference type="AlphaFoldDB" id="A0A0R2K5R1"/>
<feature type="transmembrane region" description="Helical" evidence="11">
    <location>
        <begin position="365"/>
        <end position="383"/>
    </location>
</feature>
<feature type="transmembrane region" description="Helical" evidence="11">
    <location>
        <begin position="92"/>
        <end position="110"/>
    </location>
</feature>
<dbReference type="GO" id="GO:0016020">
    <property type="term" value="C:membrane"/>
    <property type="evidence" value="ECO:0007669"/>
    <property type="project" value="UniProtKB-SubCell"/>
</dbReference>
<gene>
    <name evidence="13" type="ORF">IV43_GL001000</name>
</gene>
<feature type="transmembrane region" description="Helical" evidence="11">
    <location>
        <begin position="220"/>
        <end position="240"/>
    </location>
</feature>
<reference evidence="13 14" key="1">
    <citation type="journal article" date="2015" name="Genome Announc.">
        <title>Expanding the biotechnology potential of lactobacilli through comparative genomics of 213 strains and associated genera.</title>
        <authorList>
            <person name="Sun Z."/>
            <person name="Harris H.M."/>
            <person name="McCann A."/>
            <person name="Guo C."/>
            <person name="Argimon S."/>
            <person name="Zhang W."/>
            <person name="Yang X."/>
            <person name="Jeffery I.B."/>
            <person name="Cooney J.C."/>
            <person name="Kagawa T.F."/>
            <person name="Liu W."/>
            <person name="Song Y."/>
            <person name="Salvetti E."/>
            <person name="Wrobel A."/>
            <person name="Rasinkangas P."/>
            <person name="Parkhill J."/>
            <person name="Rea M.C."/>
            <person name="O'Sullivan O."/>
            <person name="Ritari J."/>
            <person name="Douillard F.P."/>
            <person name="Paul Ross R."/>
            <person name="Yang R."/>
            <person name="Briner A.E."/>
            <person name="Felis G.E."/>
            <person name="de Vos W.M."/>
            <person name="Barrangou R."/>
            <person name="Klaenhammer T.R."/>
            <person name="Caufield P.W."/>
            <person name="Cui Y."/>
            <person name="Zhang H."/>
            <person name="O'Toole P.W."/>
        </authorList>
    </citation>
    <scope>NUCLEOTIDE SEQUENCE [LARGE SCALE GENOMIC DNA]</scope>
    <source>
        <strain evidence="13 14">DSM 15353</strain>
    </source>
</reference>
<evidence type="ECO:0000256" key="5">
    <source>
        <dbReference type="ARBA" id="ARBA00022692"/>
    </source>
</evidence>
<keyword evidence="3" id="KW-0813">Transport</keyword>
<feature type="transmembrane region" description="Helical" evidence="11">
    <location>
        <begin position="152"/>
        <end position="176"/>
    </location>
</feature>
<feature type="domain" description="Cation/H+ exchanger transmembrane" evidence="12">
    <location>
        <begin position="22"/>
        <end position="384"/>
    </location>
</feature>
<evidence type="ECO:0000256" key="11">
    <source>
        <dbReference type="SAM" id="Phobius"/>
    </source>
</evidence>
<keyword evidence="4" id="KW-0050">Antiport</keyword>
<evidence type="ECO:0000256" key="8">
    <source>
        <dbReference type="ARBA" id="ARBA00023065"/>
    </source>
</evidence>
<dbReference type="InterPro" id="IPR038770">
    <property type="entry name" value="Na+/solute_symporter_sf"/>
</dbReference>
<dbReference type="GO" id="GO:0006814">
    <property type="term" value="P:sodium ion transport"/>
    <property type="evidence" value="ECO:0007669"/>
    <property type="project" value="UniProtKB-KW"/>
</dbReference>
<feature type="transmembrane region" description="Helical" evidence="11">
    <location>
        <begin position="330"/>
        <end position="353"/>
    </location>
</feature>
<keyword evidence="5 11" id="KW-0812">Transmembrane</keyword>
<evidence type="ECO:0000256" key="3">
    <source>
        <dbReference type="ARBA" id="ARBA00022448"/>
    </source>
</evidence>
<evidence type="ECO:0000256" key="6">
    <source>
        <dbReference type="ARBA" id="ARBA00022989"/>
    </source>
</evidence>
<evidence type="ECO:0000259" key="12">
    <source>
        <dbReference type="Pfam" id="PF00999"/>
    </source>
</evidence>
<organism evidence="13 14">
    <name type="scientific">Ligilactobacillus acidipiscis</name>
    <dbReference type="NCBI Taxonomy" id="89059"/>
    <lineage>
        <taxon>Bacteria</taxon>
        <taxon>Bacillati</taxon>
        <taxon>Bacillota</taxon>
        <taxon>Bacilli</taxon>
        <taxon>Lactobacillales</taxon>
        <taxon>Lactobacillaceae</taxon>
        <taxon>Ligilactobacillus</taxon>
    </lineage>
</organism>
<dbReference type="InterPro" id="IPR006153">
    <property type="entry name" value="Cation/H_exchanger_TM"/>
</dbReference>
<feature type="transmembrane region" description="Helical" evidence="11">
    <location>
        <begin position="300"/>
        <end position="318"/>
    </location>
</feature>
<evidence type="ECO:0000313" key="14">
    <source>
        <dbReference type="Proteomes" id="UP000051491"/>
    </source>
</evidence>
<keyword evidence="8" id="KW-0406">Ion transport</keyword>